<evidence type="ECO:0000313" key="2">
    <source>
        <dbReference type="EMBL" id="KAL3746867.1"/>
    </source>
</evidence>
<dbReference type="EMBL" id="JBJKBG010000003">
    <property type="protein sequence ID" value="KAL3746867.1"/>
    <property type="molecule type" value="Genomic_DNA"/>
</dbReference>
<organism evidence="2 3">
    <name type="scientific">Eucalyptus globulus</name>
    <name type="common">Tasmanian blue gum</name>
    <dbReference type="NCBI Taxonomy" id="34317"/>
    <lineage>
        <taxon>Eukaryota</taxon>
        <taxon>Viridiplantae</taxon>
        <taxon>Streptophyta</taxon>
        <taxon>Embryophyta</taxon>
        <taxon>Tracheophyta</taxon>
        <taxon>Spermatophyta</taxon>
        <taxon>Magnoliopsida</taxon>
        <taxon>eudicotyledons</taxon>
        <taxon>Gunneridae</taxon>
        <taxon>Pentapetalae</taxon>
        <taxon>rosids</taxon>
        <taxon>malvids</taxon>
        <taxon>Myrtales</taxon>
        <taxon>Myrtaceae</taxon>
        <taxon>Myrtoideae</taxon>
        <taxon>Eucalypteae</taxon>
        <taxon>Eucalyptus</taxon>
    </lineage>
</organism>
<evidence type="ECO:0000313" key="3">
    <source>
        <dbReference type="Proteomes" id="UP001634007"/>
    </source>
</evidence>
<gene>
    <name evidence="2" type="ORF">ACJRO7_015761</name>
</gene>
<proteinExistence type="predicted"/>
<feature type="compositionally biased region" description="Basic and acidic residues" evidence="1">
    <location>
        <begin position="1"/>
        <end position="11"/>
    </location>
</feature>
<dbReference type="Proteomes" id="UP001634007">
    <property type="component" value="Unassembled WGS sequence"/>
</dbReference>
<dbReference type="PANTHER" id="PTHR37265:SF8">
    <property type="match status" value="1"/>
</dbReference>
<comment type="caution">
    <text evidence="2">The sequence shown here is derived from an EMBL/GenBank/DDBJ whole genome shotgun (WGS) entry which is preliminary data.</text>
</comment>
<accession>A0ABD3L5N9</accession>
<feature type="region of interest" description="Disordered" evidence="1">
    <location>
        <begin position="1"/>
        <end position="41"/>
    </location>
</feature>
<feature type="region of interest" description="Disordered" evidence="1">
    <location>
        <begin position="60"/>
        <end position="86"/>
    </location>
</feature>
<reference evidence="2 3" key="1">
    <citation type="submission" date="2024-11" db="EMBL/GenBank/DDBJ databases">
        <title>Chromosome-level genome assembly of Eucalyptus globulus Labill. provides insights into its genome evolution.</title>
        <authorList>
            <person name="Li X."/>
        </authorList>
    </citation>
    <scope>NUCLEOTIDE SEQUENCE [LARGE SCALE GENOMIC DNA]</scope>
    <source>
        <strain evidence="2">CL2024</strain>
        <tissue evidence="2">Fresh tender leaves</tissue>
    </source>
</reference>
<protein>
    <submittedName>
        <fullName evidence="2">Uncharacterized protein</fullName>
    </submittedName>
</protein>
<sequence length="168" mass="16755">MELSPEKRPDPEAAGGGGGGFAGALTGFLADSDEEGGLSPELPIEEELVEKVMHELYEEIAGRNDSTGVAAAPPPPALVEEKGKNGNCGASVSETASTVMAGVHFACCAGELGSRPSPSPSPSLPPSGGGEASGEADGGGGGDGVEMDDEWLEKALSWVPLMEGLGGY</sequence>
<feature type="compositionally biased region" description="Gly residues" evidence="1">
    <location>
        <begin position="127"/>
        <end position="144"/>
    </location>
</feature>
<dbReference type="AlphaFoldDB" id="A0ABD3L5N9"/>
<name>A0ABD3L5N9_EUCGL</name>
<evidence type="ECO:0000256" key="1">
    <source>
        <dbReference type="SAM" id="MobiDB-lite"/>
    </source>
</evidence>
<dbReference type="PANTHER" id="PTHR37265">
    <property type="entry name" value="OS01G0195300 PROTEIN"/>
    <property type="match status" value="1"/>
</dbReference>
<keyword evidence="3" id="KW-1185">Reference proteome</keyword>
<feature type="region of interest" description="Disordered" evidence="1">
    <location>
        <begin position="110"/>
        <end position="151"/>
    </location>
</feature>